<dbReference type="SMART" id="SM00573">
    <property type="entry name" value="HSA"/>
    <property type="match status" value="1"/>
</dbReference>
<reference evidence="4" key="1">
    <citation type="submission" date="2023-05" db="EMBL/GenBank/DDBJ databases">
        <title>Nepenthes gracilis genome sequencing.</title>
        <authorList>
            <person name="Fukushima K."/>
        </authorList>
    </citation>
    <scope>NUCLEOTIDE SEQUENCE</scope>
    <source>
        <strain evidence="4">SING2019-196</strain>
    </source>
</reference>
<dbReference type="InterPro" id="IPR001005">
    <property type="entry name" value="SANT/Myb"/>
</dbReference>
<feature type="compositionally biased region" description="Polar residues" evidence="2">
    <location>
        <begin position="137"/>
        <end position="150"/>
    </location>
</feature>
<evidence type="ECO:0000256" key="2">
    <source>
        <dbReference type="SAM" id="MobiDB-lite"/>
    </source>
</evidence>
<dbReference type="Pfam" id="PF07529">
    <property type="entry name" value="HSA"/>
    <property type="match status" value="1"/>
</dbReference>
<evidence type="ECO:0000259" key="3">
    <source>
        <dbReference type="PROSITE" id="PS50090"/>
    </source>
</evidence>
<gene>
    <name evidence="4" type="ORF">Nepgr_004336</name>
</gene>
<feature type="compositionally biased region" description="Basic and acidic residues" evidence="2">
    <location>
        <begin position="448"/>
        <end position="466"/>
    </location>
</feature>
<dbReference type="CDD" id="cd00167">
    <property type="entry name" value="SANT"/>
    <property type="match status" value="1"/>
</dbReference>
<dbReference type="Pfam" id="PF13921">
    <property type="entry name" value="Myb_DNA-bind_6"/>
    <property type="match status" value="1"/>
</dbReference>
<keyword evidence="1" id="KW-0156">Chromatin regulator</keyword>
<dbReference type="PROSITE" id="PS50090">
    <property type="entry name" value="MYB_LIKE"/>
    <property type="match status" value="1"/>
</dbReference>
<feature type="domain" description="Myb-like" evidence="3">
    <location>
        <begin position="1040"/>
        <end position="1092"/>
    </location>
</feature>
<dbReference type="InterPro" id="IPR014012">
    <property type="entry name" value="HSA_dom"/>
</dbReference>
<dbReference type="Proteomes" id="UP001279734">
    <property type="component" value="Unassembled WGS sequence"/>
</dbReference>
<evidence type="ECO:0000313" key="4">
    <source>
        <dbReference type="EMBL" id="GMH02497.1"/>
    </source>
</evidence>
<dbReference type="PANTHER" id="PTHR46774:SF3">
    <property type="entry name" value="CHROMATIN MODIFICATION-RELATED PROTEIN EAF1 A-RELATED"/>
    <property type="match status" value="1"/>
</dbReference>
<proteinExistence type="predicted"/>
<evidence type="ECO:0000256" key="1">
    <source>
        <dbReference type="ARBA" id="ARBA00022853"/>
    </source>
</evidence>
<organism evidence="4 5">
    <name type="scientific">Nepenthes gracilis</name>
    <name type="common">Slender pitcher plant</name>
    <dbReference type="NCBI Taxonomy" id="150966"/>
    <lineage>
        <taxon>Eukaryota</taxon>
        <taxon>Viridiplantae</taxon>
        <taxon>Streptophyta</taxon>
        <taxon>Embryophyta</taxon>
        <taxon>Tracheophyta</taxon>
        <taxon>Spermatophyta</taxon>
        <taxon>Magnoliopsida</taxon>
        <taxon>eudicotyledons</taxon>
        <taxon>Gunneridae</taxon>
        <taxon>Pentapetalae</taxon>
        <taxon>Caryophyllales</taxon>
        <taxon>Nepenthaceae</taxon>
        <taxon>Nepenthes</taxon>
    </lineage>
</organism>
<comment type="caution">
    <text evidence="4">The sequence shown here is derived from an EMBL/GenBank/DDBJ whole genome shotgun (WGS) entry which is preliminary data.</text>
</comment>
<dbReference type="GO" id="GO:0035267">
    <property type="term" value="C:NuA4 histone acetyltransferase complex"/>
    <property type="evidence" value="ECO:0007669"/>
    <property type="project" value="InterPro"/>
</dbReference>
<feature type="region of interest" description="Disordered" evidence="2">
    <location>
        <begin position="1096"/>
        <end position="1116"/>
    </location>
</feature>
<sequence>MGGVGDSGVDVDSRSSPHRAAIEKAQADLRLEYDVCEEKRRELEFLEKGGNPLDFKFGHPTSVSVLAISLTDQHPHQFVTSEAKGNFSLSASLRGDSVESCGRLEVSVAREPNSGDNFDGEIELLENKRKLLKRNRSTSTPSEHSSQLDGSKNAKDLEDVFHFKKGQAYRRRNQSRINRDIESRGAQSSSIDIESCGGHGASIHSRYGVVSWTVNPDTQFEMKFDGAHAMLEDKVGGLANKDLEAEQHTESIRADGDAFGMTSWEPHSVRGREHAVPAGLVCPPLVDAQKIENHGSPGQLNESNNLKGDGKCTPTEGIMSNIAFTTKGLDSESSCTQASFSVEGNTNTYSDVCTNSKNVDCNGAPNGQELEIVETLEMFNNKDDQTFKGKNVTNAVGSGFCASNNCNSIVQVHQGNCLTDKGGEEINKGIWSWKNEAKCSSNFEEGEPDKYTESKLQTKEDAHDDSTPMLESHCPEKLQASRDSSIHELTETELSGPSPAPELRTCCDDHLKVVDKEHEDRILDEARIIEAKRKTIAELSVHSLPTDSPKKSHWHFVLEEMAWLANDFAQERLWGMTVAAQICHSAAFAARLRPDEQSKHGKLKIVAHTLAKAVIEFWHSAEHGMDDDGKISGLEDCKNDAIELRMEEITKCRIGGSDKELNTDSEHGLKCHRKNLMLAVQRYAVRFLQYNASTTPVVNAGVSETYDRASDVNISALPWQDQFAKEKLFYTVPPGAMGIYRKFIESDLVQHEKGNNMQVDADKSMHVAAAAFGSKENVYQEDGEESVYYLPGAVEGSRSLKIVQKKRKNLKSYAVGSYELEGDFAYGQCAENIFNVGSIPAKRMRTASRQRAVGPFNIGAVWGVPAQSRTDASSEDTNSFQDDQNTLQYGSIIPMGSEVESGMDFDKYSTFDPMEFSAISKKKKKPKHQASVCDQRWQVDSLQNEQKDHLKERLDSHQLESNGSNGLFGQRAKKLKIMKQSLDNSFENRNPVSGSIASPVASQMSNMSNPNRLIKLICGRDQGRKAKLPKVSAGQPGSGSPWSLFEDQALVVLVHDLGPNWELVSDAINRTLQFKCIFRKPNECKERHKILMDRTSIDGADNTEDSQFSQPYPSTLPGIPKGSARQLLQRLQGPLEEEIIKSHFEKIILIGQQLHYPRKRT</sequence>
<dbReference type="PANTHER" id="PTHR46774">
    <property type="entry name" value="CHROMATIN MODIFICATION-RELATED PROTEIN EAF1 A-RELATED"/>
    <property type="match status" value="1"/>
</dbReference>
<feature type="compositionally biased region" description="Basic and acidic residues" evidence="2">
    <location>
        <begin position="473"/>
        <end position="490"/>
    </location>
</feature>
<feature type="region of interest" description="Disordered" evidence="2">
    <location>
        <begin position="170"/>
        <end position="193"/>
    </location>
</feature>
<dbReference type="InterPro" id="IPR044798">
    <property type="entry name" value="EAF1A/B"/>
</dbReference>
<evidence type="ECO:0000313" key="5">
    <source>
        <dbReference type="Proteomes" id="UP001279734"/>
    </source>
</evidence>
<dbReference type="AlphaFoldDB" id="A0AAD3S1B5"/>
<feature type="region of interest" description="Disordered" evidence="2">
    <location>
        <begin position="443"/>
        <end position="501"/>
    </location>
</feature>
<dbReference type="SMART" id="SM00717">
    <property type="entry name" value="SANT"/>
    <property type="match status" value="1"/>
</dbReference>
<name>A0AAD3S1B5_NEPGR</name>
<feature type="region of interest" description="Disordered" evidence="2">
    <location>
        <begin position="133"/>
        <end position="153"/>
    </location>
</feature>
<accession>A0AAD3S1B5</accession>
<dbReference type="GO" id="GO:0006325">
    <property type="term" value="P:chromatin organization"/>
    <property type="evidence" value="ECO:0007669"/>
    <property type="project" value="UniProtKB-KW"/>
</dbReference>
<keyword evidence="5" id="KW-1185">Reference proteome</keyword>
<protein>
    <recommendedName>
        <fullName evidence="3">Myb-like domain-containing protein</fullName>
    </recommendedName>
</protein>
<dbReference type="EMBL" id="BSYO01000003">
    <property type="protein sequence ID" value="GMH02497.1"/>
    <property type="molecule type" value="Genomic_DNA"/>
</dbReference>